<dbReference type="Gene3D" id="3.30.460.10">
    <property type="entry name" value="Beta Polymerase, domain 2"/>
    <property type="match status" value="1"/>
</dbReference>
<evidence type="ECO:0000313" key="9">
    <source>
        <dbReference type="EMBL" id="MFD2833998.1"/>
    </source>
</evidence>
<reference evidence="10" key="1">
    <citation type="journal article" date="2019" name="Int. J. Syst. Evol. Microbiol.">
        <title>The Global Catalogue of Microorganisms (GCM) 10K type strain sequencing project: providing services to taxonomists for standard genome sequencing and annotation.</title>
        <authorList>
            <consortium name="The Broad Institute Genomics Platform"/>
            <consortium name="The Broad Institute Genome Sequencing Center for Infectious Disease"/>
            <person name="Wu L."/>
            <person name="Ma J."/>
        </authorList>
    </citation>
    <scope>NUCLEOTIDE SEQUENCE [LARGE SCALE GENOMIC DNA]</scope>
    <source>
        <strain evidence="10">KCTC 52925</strain>
    </source>
</reference>
<feature type="domain" description="Polymerase beta nucleotidyltransferase" evidence="8">
    <location>
        <begin position="18"/>
        <end position="82"/>
    </location>
</feature>
<dbReference type="EMBL" id="JBHUOJ010000027">
    <property type="protein sequence ID" value="MFD2833998.1"/>
    <property type="molecule type" value="Genomic_DNA"/>
</dbReference>
<evidence type="ECO:0000256" key="3">
    <source>
        <dbReference type="ARBA" id="ARBA00022695"/>
    </source>
</evidence>
<dbReference type="CDD" id="cd05403">
    <property type="entry name" value="NT_KNTase_like"/>
    <property type="match status" value="1"/>
</dbReference>
<gene>
    <name evidence="9" type="ORF">ACFSYS_11935</name>
</gene>
<keyword evidence="7" id="KW-0460">Magnesium</keyword>
<dbReference type="Proteomes" id="UP001597438">
    <property type="component" value="Unassembled WGS sequence"/>
</dbReference>
<dbReference type="RefSeq" id="WP_251740776.1">
    <property type="nucleotide sequence ID" value="NZ_JBHUOJ010000027.1"/>
</dbReference>
<dbReference type="InterPro" id="IPR043519">
    <property type="entry name" value="NT_sf"/>
</dbReference>
<accession>A0ABW5X9F3</accession>
<name>A0ABW5X9F3_9FLAO</name>
<comment type="cofactor">
    <cofactor evidence="1">
        <name>Mg(2+)</name>
        <dbReference type="ChEBI" id="CHEBI:18420"/>
    </cofactor>
</comment>
<keyword evidence="2" id="KW-0808">Transferase</keyword>
<evidence type="ECO:0000256" key="5">
    <source>
        <dbReference type="ARBA" id="ARBA00022741"/>
    </source>
</evidence>
<proteinExistence type="predicted"/>
<dbReference type="InterPro" id="IPR041633">
    <property type="entry name" value="Polbeta"/>
</dbReference>
<protein>
    <submittedName>
        <fullName evidence="9">Nucleotidyltransferase family protein</fullName>
    </submittedName>
</protein>
<dbReference type="PANTHER" id="PTHR33571">
    <property type="entry name" value="SSL8005 PROTEIN"/>
    <property type="match status" value="1"/>
</dbReference>
<keyword evidence="5" id="KW-0547">Nucleotide-binding</keyword>
<sequence length="96" mass="11167">MKSLQEIRLKLAEHKAPLFAKYPIKKLSIFGSFSQKNHEIKNDLDLLVEFNEPIGIQFIDLAEELENLIDYKVDLVSRNGLKEQYYEAIKSDLIDV</sequence>
<dbReference type="PANTHER" id="PTHR33571:SF14">
    <property type="entry name" value="PROTEIN ADENYLYLTRANSFERASE MJ0435-RELATED"/>
    <property type="match status" value="1"/>
</dbReference>
<keyword evidence="3" id="KW-0548">Nucleotidyltransferase</keyword>
<evidence type="ECO:0000256" key="6">
    <source>
        <dbReference type="ARBA" id="ARBA00022840"/>
    </source>
</evidence>
<keyword evidence="6" id="KW-0067">ATP-binding</keyword>
<comment type="caution">
    <text evidence="9">The sequence shown here is derived from an EMBL/GenBank/DDBJ whole genome shotgun (WGS) entry which is preliminary data.</text>
</comment>
<keyword evidence="10" id="KW-1185">Reference proteome</keyword>
<keyword evidence="4" id="KW-0479">Metal-binding</keyword>
<evidence type="ECO:0000256" key="1">
    <source>
        <dbReference type="ARBA" id="ARBA00001946"/>
    </source>
</evidence>
<dbReference type="SUPFAM" id="SSF81301">
    <property type="entry name" value="Nucleotidyltransferase"/>
    <property type="match status" value="1"/>
</dbReference>
<organism evidence="9 10">
    <name type="scientific">Christiangramia antarctica</name>
    <dbReference type="NCBI Taxonomy" id="2058158"/>
    <lineage>
        <taxon>Bacteria</taxon>
        <taxon>Pseudomonadati</taxon>
        <taxon>Bacteroidota</taxon>
        <taxon>Flavobacteriia</taxon>
        <taxon>Flavobacteriales</taxon>
        <taxon>Flavobacteriaceae</taxon>
        <taxon>Christiangramia</taxon>
    </lineage>
</organism>
<evidence type="ECO:0000313" key="10">
    <source>
        <dbReference type="Proteomes" id="UP001597438"/>
    </source>
</evidence>
<evidence type="ECO:0000259" key="8">
    <source>
        <dbReference type="Pfam" id="PF18765"/>
    </source>
</evidence>
<dbReference type="Pfam" id="PF18765">
    <property type="entry name" value="Polbeta"/>
    <property type="match status" value="1"/>
</dbReference>
<evidence type="ECO:0000256" key="2">
    <source>
        <dbReference type="ARBA" id="ARBA00022679"/>
    </source>
</evidence>
<evidence type="ECO:0000256" key="4">
    <source>
        <dbReference type="ARBA" id="ARBA00022723"/>
    </source>
</evidence>
<dbReference type="InterPro" id="IPR052038">
    <property type="entry name" value="Type-VII_TA_antitoxin"/>
</dbReference>
<evidence type="ECO:0000256" key="7">
    <source>
        <dbReference type="ARBA" id="ARBA00022842"/>
    </source>
</evidence>